<accession>M5EWQ4</accession>
<evidence type="ECO:0000259" key="4">
    <source>
        <dbReference type="PROSITE" id="PS51352"/>
    </source>
</evidence>
<keyword evidence="3" id="KW-0732">Signal</keyword>
<feature type="domain" description="Thioredoxin" evidence="4">
    <location>
        <begin position="17"/>
        <end position="205"/>
    </location>
</feature>
<protein>
    <submittedName>
        <fullName evidence="5">DSBA oxidoreductase</fullName>
    </submittedName>
</protein>
<name>M5EWQ4_9HYPH</name>
<dbReference type="Proteomes" id="UP000012062">
    <property type="component" value="Unassembled WGS sequence"/>
</dbReference>
<comment type="function">
    <text evidence="1">May be required for disulfide bond formation in some proteins.</text>
</comment>
<dbReference type="OrthoDB" id="8478320at2"/>
<dbReference type="SUPFAM" id="SSF52833">
    <property type="entry name" value="Thioredoxin-like"/>
    <property type="match status" value="1"/>
</dbReference>
<dbReference type="InterPro" id="IPR013766">
    <property type="entry name" value="Thioredoxin_domain"/>
</dbReference>
<dbReference type="PANTHER" id="PTHR13887">
    <property type="entry name" value="GLUTATHIONE S-TRANSFERASE KAPPA"/>
    <property type="match status" value="1"/>
</dbReference>
<dbReference type="PROSITE" id="PS51352">
    <property type="entry name" value="THIOREDOXIN_2"/>
    <property type="match status" value="1"/>
</dbReference>
<comment type="caution">
    <text evidence="5">The sequence shown here is derived from an EMBL/GenBank/DDBJ whole genome shotgun (WGS) entry which is preliminary data.</text>
</comment>
<sequence>MKRREFLAGASALVLFQSPGPVSAQTTVPNLLVPGPLPEKSFGNLDAPVTIIEYASLTCPHCRAFHVDTWPAIKEKYVDTGKVRFIMREFPFDPRASAGFMLARCAGDDKWYATIDVLYRSQDRWARVSDPATALKSVMGMTGMTGEAVEACLKDQSLLEKITAIAEAGKGFGVDSTPSFFINGKMRKGALTLEKFSEIIDPLVAAAKKQ</sequence>
<dbReference type="AlphaFoldDB" id="M5EWQ4"/>
<gene>
    <name evidence="5" type="ORF">MESS2_740022</name>
</gene>
<comment type="similarity">
    <text evidence="2">Belongs to the thioredoxin family. DsbA subfamily.</text>
</comment>
<dbReference type="eggNOG" id="COG1651">
    <property type="taxonomic scope" value="Bacteria"/>
</dbReference>
<evidence type="ECO:0000313" key="5">
    <source>
        <dbReference type="EMBL" id="CCV08395.1"/>
    </source>
</evidence>
<dbReference type="STRING" id="1297569.MESS2_740022"/>
<dbReference type="EMBL" id="CAUM01000144">
    <property type="protein sequence ID" value="CCV08395.1"/>
    <property type="molecule type" value="Genomic_DNA"/>
</dbReference>
<evidence type="ECO:0000256" key="3">
    <source>
        <dbReference type="SAM" id="SignalP"/>
    </source>
</evidence>
<dbReference type="InterPro" id="IPR036249">
    <property type="entry name" value="Thioredoxin-like_sf"/>
</dbReference>
<reference evidence="5 6" key="1">
    <citation type="submission" date="2013-02" db="EMBL/GenBank/DDBJ databases">
        <authorList>
            <person name="Genoscope - CEA"/>
        </authorList>
    </citation>
    <scope>NUCLEOTIDE SEQUENCE [LARGE SCALE GENOMIC DNA]</scope>
    <source>
        <strain evidence="5 6">STM 2683</strain>
    </source>
</reference>
<keyword evidence="6" id="KW-1185">Reference proteome</keyword>
<evidence type="ECO:0000256" key="2">
    <source>
        <dbReference type="ARBA" id="ARBA00005791"/>
    </source>
</evidence>
<dbReference type="Pfam" id="PF13462">
    <property type="entry name" value="Thioredoxin_4"/>
    <property type="match status" value="1"/>
</dbReference>
<evidence type="ECO:0000256" key="1">
    <source>
        <dbReference type="ARBA" id="ARBA00003565"/>
    </source>
</evidence>
<dbReference type="RefSeq" id="WP_008877269.1">
    <property type="nucleotide sequence ID" value="NZ_CAUM01000144.1"/>
</dbReference>
<feature type="signal peptide" evidence="3">
    <location>
        <begin position="1"/>
        <end position="24"/>
    </location>
</feature>
<proteinExistence type="inferred from homology"/>
<evidence type="ECO:0000313" key="6">
    <source>
        <dbReference type="Proteomes" id="UP000012062"/>
    </source>
</evidence>
<feature type="chain" id="PRO_5004066400" evidence="3">
    <location>
        <begin position="25"/>
        <end position="210"/>
    </location>
</feature>
<organism evidence="5 6">
    <name type="scientific">Mesorhizobium metallidurans STM 2683</name>
    <dbReference type="NCBI Taxonomy" id="1297569"/>
    <lineage>
        <taxon>Bacteria</taxon>
        <taxon>Pseudomonadati</taxon>
        <taxon>Pseudomonadota</taxon>
        <taxon>Alphaproteobacteria</taxon>
        <taxon>Hyphomicrobiales</taxon>
        <taxon>Phyllobacteriaceae</taxon>
        <taxon>Mesorhizobium</taxon>
    </lineage>
</organism>
<dbReference type="Gene3D" id="3.40.30.10">
    <property type="entry name" value="Glutaredoxin"/>
    <property type="match status" value="1"/>
</dbReference>
<dbReference type="InterPro" id="IPR012336">
    <property type="entry name" value="Thioredoxin-like_fold"/>
</dbReference>
<dbReference type="PANTHER" id="PTHR13887:SF56">
    <property type="entry name" value="THIOREDOXIN-LIKE REDUCTASE RV2466C"/>
    <property type="match status" value="1"/>
</dbReference>